<reference evidence="6 7" key="1">
    <citation type="submission" date="2019-06" db="EMBL/GenBank/DDBJ databases">
        <title>Sequencing the genomes of 1000 actinobacteria strains.</title>
        <authorList>
            <person name="Klenk H.-P."/>
        </authorList>
    </citation>
    <scope>NUCLEOTIDE SEQUENCE [LARGE SCALE GENOMIC DNA]</scope>
    <source>
        <strain evidence="6 7">DSM 45671</strain>
    </source>
</reference>
<keyword evidence="2 4" id="KW-0238">DNA-binding</keyword>
<dbReference type="GO" id="GO:0003700">
    <property type="term" value="F:DNA-binding transcription factor activity"/>
    <property type="evidence" value="ECO:0007669"/>
    <property type="project" value="TreeGrafter"/>
</dbReference>
<evidence type="ECO:0000259" key="5">
    <source>
        <dbReference type="PROSITE" id="PS50977"/>
    </source>
</evidence>
<dbReference type="EMBL" id="VIWU01000001">
    <property type="protein sequence ID" value="TWF79425.1"/>
    <property type="molecule type" value="Genomic_DNA"/>
</dbReference>
<dbReference type="Gene3D" id="1.10.10.60">
    <property type="entry name" value="Homeodomain-like"/>
    <property type="match status" value="1"/>
</dbReference>
<organism evidence="6 7">
    <name type="scientific">Pseudonocardia hierapolitana</name>
    <dbReference type="NCBI Taxonomy" id="1128676"/>
    <lineage>
        <taxon>Bacteria</taxon>
        <taxon>Bacillati</taxon>
        <taxon>Actinomycetota</taxon>
        <taxon>Actinomycetes</taxon>
        <taxon>Pseudonocardiales</taxon>
        <taxon>Pseudonocardiaceae</taxon>
        <taxon>Pseudonocardia</taxon>
    </lineage>
</organism>
<feature type="DNA-binding region" description="H-T-H motif" evidence="4">
    <location>
        <begin position="40"/>
        <end position="59"/>
    </location>
</feature>
<dbReference type="Gene3D" id="1.10.357.10">
    <property type="entry name" value="Tetracycline Repressor, domain 2"/>
    <property type="match status" value="1"/>
</dbReference>
<evidence type="ECO:0000313" key="7">
    <source>
        <dbReference type="Proteomes" id="UP000321261"/>
    </source>
</evidence>
<dbReference type="PANTHER" id="PTHR30055:SF234">
    <property type="entry name" value="HTH-TYPE TRANSCRIPTIONAL REGULATOR BETI"/>
    <property type="match status" value="1"/>
</dbReference>
<dbReference type="PROSITE" id="PS50977">
    <property type="entry name" value="HTH_TETR_2"/>
    <property type="match status" value="1"/>
</dbReference>
<keyword evidence="7" id="KW-1185">Reference proteome</keyword>
<dbReference type="InterPro" id="IPR041490">
    <property type="entry name" value="KstR2_TetR_C"/>
</dbReference>
<feature type="domain" description="HTH tetR-type" evidence="5">
    <location>
        <begin position="17"/>
        <end position="77"/>
    </location>
</feature>
<name>A0A561SX40_9PSEU</name>
<dbReference type="GO" id="GO:0000976">
    <property type="term" value="F:transcription cis-regulatory region binding"/>
    <property type="evidence" value="ECO:0007669"/>
    <property type="project" value="TreeGrafter"/>
</dbReference>
<accession>A0A561SX40</accession>
<dbReference type="Pfam" id="PF17932">
    <property type="entry name" value="TetR_C_24"/>
    <property type="match status" value="1"/>
</dbReference>
<evidence type="ECO:0000313" key="6">
    <source>
        <dbReference type="EMBL" id="TWF79425.1"/>
    </source>
</evidence>
<dbReference type="InterPro" id="IPR050109">
    <property type="entry name" value="HTH-type_TetR-like_transc_reg"/>
</dbReference>
<sequence>MPDQPRQRPGPRTKPAAQRRRDLLDAGLAVFVEKGVAAATLDHVTQRSGVAKGTFYLHFDSKEHLLAALQADFEQRLVERIDTRVAGAGDSWPARLDTWVDAALADYPADHALHDVLFHHPVVLPDDAKGIHAERDLARSLTDLIEGGIEAGAFDTADPPLTAMLLCSALHRAFDRIWHQDEHYEVGRLSAAVRELFRRALRAGQRPDRSSTP</sequence>
<dbReference type="AlphaFoldDB" id="A0A561SX40"/>
<dbReference type="Pfam" id="PF00440">
    <property type="entry name" value="TetR_N"/>
    <property type="match status" value="1"/>
</dbReference>
<dbReference type="PRINTS" id="PR00455">
    <property type="entry name" value="HTHTETR"/>
</dbReference>
<dbReference type="Proteomes" id="UP000321261">
    <property type="component" value="Unassembled WGS sequence"/>
</dbReference>
<proteinExistence type="predicted"/>
<evidence type="ECO:0000256" key="1">
    <source>
        <dbReference type="ARBA" id="ARBA00023015"/>
    </source>
</evidence>
<dbReference type="InterPro" id="IPR009057">
    <property type="entry name" value="Homeodomain-like_sf"/>
</dbReference>
<comment type="caution">
    <text evidence="6">The sequence shown here is derived from an EMBL/GenBank/DDBJ whole genome shotgun (WGS) entry which is preliminary data.</text>
</comment>
<keyword evidence="1" id="KW-0805">Transcription regulation</keyword>
<dbReference type="InterPro" id="IPR023772">
    <property type="entry name" value="DNA-bd_HTH_TetR-type_CS"/>
</dbReference>
<dbReference type="PROSITE" id="PS01081">
    <property type="entry name" value="HTH_TETR_1"/>
    <property type="match status" value="1"/>
</dbReference>
<dbReference type="InterPro" id="IPR001647">
    <property type="entry name" value="HTH_TetR"/>
</dbReference>
<dbReference type="SUPFAM" id="SSF48498">
    <property type="entry name" value="Tetracyclin repressor-like, C-terminal domain"/>
    <property type="match status" value="1"/>
</dbReference>
<evidence type="ECO:0000256" key="3">
    <source>
        <dbReference type="ARBA" id="ARBA00023163"/>
    </source>
</evidence>
<gene>
    <name evidence="6" type="ORF">FHX44_115358</name>
</gene>
<protein>
    <submittedName>
        <fullName evidence="6">TetR family transcriptional regulator</fullName>
    </submittedName>
</protein>
<dbReference type="PANTHER" id="PTHR30055">
    <property type="entry name" value="HTH-TYPE TRANSCRIPTIONAL REGULATOR RUTR"/>
    <property type="match status" value="1"/>
</dbReference>
<evidence type="ECO:0000256" key="4">
    <source>
        <dbReference type="PROSITE-ProRule" id="PRU00335"/>
    </source>
</evidence>
<keyword evidence="3" id="KW-0804">Transcription</keyword>
<evidence type="ECO:0000256" key="2">
    <source>
        <dbReference type="ARBA" id="ARBA00023125"/>
    </source>
</evidence>
<dbReference type="SUPFAM" id="SSF46689">
    <property type="entry name" value="Homeodomain-like"/>
    <property type="match status" value="1"/>
</dbReference>
<dbReference type="InterPro" id="IPR036271">
    <property type="entry name" value="Tet_transcr_reg_TetR-rel_C_sf"/>
</dbReference>